<evidence type="ECO:0000313" key="1">
    <source>
        <dbReference type="EMBL" id="MDN0022355.1"/>
    </source>
</evidence>
<dbReference type="EMBL" id="JAUEIF010000003">
    <property type="protein sequence ID" value="MDN0024954.1"/>
    <property type="molecule type" value="Genomic_DNA"/>
</dbReference>
<proteinExistence type="predicted"/>
<keyword evidence="3" id="KW-1185">Reference proteome</keyword>
<accession>A0AAW7JGM0</accession>
<dbReference type="Proteomes" id="UP001167831">
    <property type="component" value="Unassembled WGS sequence"/>
</dbReference>
<gene>
    <name evidence="1" type="ORF">QVN81_04870</name>
    <name evidence="2" type="ORF">QVN84_05405</name>
</gene>
<evidence type="ECO:0000313" key="3">
    <source>
        <dbReference type="Proteomes" id="UP001167831"/>
    </source>
</evidence>
<reference evidence="2" key="2">
    <citation type="submission" date="2023-08" db="EMBL/GenBank/DDBJ databases">
        <title>Identification and characterization of horizontal gene transfer across gut microbiota members of farm animals based on homology search.</title>
        <authorList>
            <person name="Schwarzerova J."/>
            <person name="Nykrynova M."/>
            <person name="Jureckova K."/>
            <person name="Cejkova D."/>
            <person name="Rychlik I."/>
        </authorList>
    </citation>
    <scope>NUCLEOTIDE SEQUENCE</scope>
    <source>
        <strain evidence="2">ET15</strain>
        <strain evidence="1">ET37</strain>
    </source>
</reference>
<dbReference type="RefSeq" id="WP_289824924.1">
    <property type="nucleotide sequence ID" value="NZ_JAUEIE010000003.1"/>
</dbReference>
<reference evidence="2" key="1">
    <citation type="submission" date="2023-06" db="EMBL/GenBank/DDBJ databases">
        <authorList>
            <person name="Zeman M."/>
            <person name="Kubasova T."/>
            <person name="Jahodarova E."/>
            <person name="Nykrynova M."/>
            <person name="Rychlik I."/>
        </authorList>
    </citation>
    <scope>NUCLEOTIDE SEQUENCE</scope>
    <source>
        <strain evidence="2">ET15</strain>
        <strain evidence="1">ET37</strain>
    </source>
</reference>
<dbReference type="Proteomes" id="UP001168478">
    <property type="component" value="Unassembled WGS sequence"/>
</dbReference>
<evidence type="ECO:0000313" key="2">
    <source>
        <dbReference type="EMBL" id="MDN0024954.1"/>
    </source>
</evidence>
<protein>
    <submittedName>
        <fullName evidence="2">Uncharacterized protein</fullName>
    </submittedName>
</protein>
<comment type="caution">
    <text evidence="2">The sequence shown here is derived from an EMBL/GenBank/DDBJ whole genome shotgun (WGS) entry which is preliminary data.</text>
</comment>
<dbReference type="AlphaFoldDB" id="A0AAW7JGM0"/>
<dbReference type="EMBL" id="JAUEIE010000003">
    <property type="protein sequence ID" value="MDN0022355.1"/>
    <property type="molecule type" value="Genomic_DNA"/>
</dbReference>
<organism evidence="2 4">
    <name type="scientific">Leyella lascolaii</name>
    <dbReference type="NCBI Taxonomy" id="1776379"/>
    <lineage>
        <taxon>Bacteria</taxon>
        <taxon>Pseudomonadati</taxon>
        <taxon>Bacteroidota</taxon>
        <taxon>Bacteroidia</taxon>
        <taxon>Bacteroidales</taxon>
        <taxon>Prevotellaceae</taxon>
        <taxon>Leyella</taxon>
    </lineage>
</organism>
<sequence>MMLGWGSQFFIVHKGSWYDLYNEFGRKIKSIPESVGMFVSITGDTFVVRKGSWLDTYDMFGKKINSRPAR</sequence>
<name>A0AAW7JGM0_9BACT</name>
<evidence type="ECO:0000313" key="4">
    <source>
        <dbReference type="Proteomes" id="UP001168478"/>
    </source>
</evidence>